<dbReference type="Proteomes" id="UP001374535">
    <property type="component" value="Chromosome 5"/>
</dbReference>
<evidence type="ECO:0000313" key="1">
    <source>
        <dbReference type="EMBL" id="WVZ11100.1"/>
    </source>
</evidence>
<accession>A0AAQ3NIU9</accession>
<dbReference type="AlphaFoldDB" id="A0AAQ3NIU9"/>
<keyword evidence="2" id="KW-1185">Reference proteome</keyword>
<evidence type="ECO:0000313" key="2">
    <source>
        <dbReference type="Proteomes" id="UP001374535"/>
    </source>
</evidence>
<sequence>MRVLFPLCLSFSKKDSFPSYLSSTSTPANSAPVVLSSFSLRQRIGLSSFSNDFSCSRLSPHVPIYPACDAAAVAAHPSLRPNRRRRPELPIHLRVTLPFSSGTTTGDLLYFRSHII</sequence>
<reference evidence="1 2" key="1">
    <citation type="journal article" date="2023" name="Life. Sci Alliance">
        <title>Evolutionary insights into 3D genome organization and epigenetic landscape of Vigna mungo.</title>
        <authorList>
            <person name="Junaid A."/>
            <person name="Singh B."/>
            <person name="Bhatia S."/>
        </authorList>
    </citation>
    <scope>NUCLEOTIDE SEQUENCE [LARGE SCALE GENOMIC DNA]</scope>
    <source>
        <strain evidence="1">Urdbean</strain>
    </source>
</reference>
<organism evidence="1 2">
    <name type="scientific">Vigna mungo</name>
    <name type="common">Black gram</name>
    <name type="synonym">Phaseolus mungo</name>
    <dbReference type="NCBI Taxonomy" id="3915"/>
    <lineage>
        <taxon>Eukaryota</taxon>
        <taxon>Viridiplantae</taxon>
        <taxon>Streptophyta</taxon>
        <taxon>Embryophyta</taxon>
        <taxon>Tracheophyta</taxon>
        <taxon>Spermatophyta</taxon>
        <taxon>Magnoliopsida</taxon>
        <taxon>eudicotyledons</taxon>
        <taxon>Gunneridae</taxon>
        <taxon>Pentapetalae</taxon>
        <taxon>rosids</taxon>
        <taxon>fabids</taxon>
        <taxon>Fabales</taxon>
        <taxon>Fabaceae</taxon>
        <taxon>Papilionoideae</taxon>
        <taxon>50 kb inversion clade</taxon>
        <taxon>NPAAA clade</taxon>
        <taxon>indigoferoid/millettioid clade</taxon>
        <taxon>Phaseoleae</taxon>
        <taxon>Vigna</taxon>
    </lineage>
</organism>
<protein>
    <submittedName>
        <fullName evidence="1">Uncharacterized protein</fullName>
    </submittedName>
</protein>
<name>A0AAQ3NIU9_VIGMU</name>
<dbReference type="EMBL" id="CP144696">
    <property type="protein sequence ID" value="WVZ11100.1"/>
    <property type="molecule type" value="Genomic_DNA"/>
</dbReference>
<gene>
    <name evidence="1" type="ORF">V8G54_015630</name>
</gene>
<proteinExistence type="predicted"/>